<dbReference type="EMBL" id="VDCI01000001">
    <property type="protein sequence ID" value="TNJ37830.1"/>
    <property type="molecule type" value="Genomic_DNA"/>
</dbReference>
<dbReference type="InterPro" id="IPR051910">
    <property type="entry name" value="ComF/GntX_DNA_util-trans"/>
</dbReference>
<organism evidence="3 4">
    <name type="scientific">Prosthecochloris vibrioformis</name>
    <name type="common">Chlorobium vibrioforme</name>
    <dbReference type="NCBI Taxonomy" id="1098"/>
    <lineage>
        <taxon>Bacteria</taxon>
        <taxon>Pseudomonadati</taxon>
        <taxon>Chlorobiota</taxon>
        <taxon>Chlorobiia</taxon>
        <taxon>Chlorobiales</taxon>
        <taxon>Chlorobiaceae</taxon>
        <taxon>Prosthecochloris</taxon>
    </lineage>
</organism>
<evidence type="ECO:0000313" key="4">
    <source>
        <dbReference type="Proteomes" id="UP000309544"/>
    </source>
</evidence>
<proteinExistence type="inferred from homology"/>
<evidence type="ECO:0000313" key="3">
    <source>
        <dbReference type="EMBL" id="TNJ37830.1"/>
    </source>
</evidence>
<protein>
    <submittedName>
        <fullName evidence="3">ComF family protein</fullName>
    </submittedName>
</protein>
<name>A0A5C4S2W7_PROVB</name>
<reference evidence="3 4" key="1">
    <citation type="submission" date="2019-05" db="EMBL/GenBank/DDBJ databases">
        <title>Draft Whole-Genome sequence of the green sulfur bacterium Prosthecochloris vibrioformis DSM 260.</title>
        <authorList>
            <person name="Meyer T.E."/>
            <person name="Kyndt J.A."/>
        </authorList>
    </citation>
    <scope>NUCLEOTIDE SEQUENCE [LARGE SCALE GENOMIC DNA]</scope>
    <source>
        <strain evidence="3 4">DSM 260</strain>
    </source>
</reference>
<dbReference type="SUPFAM" id="SSF53271">
    <property type="entry name" value="PRTase-like"/>
    <property type="match status" value="1"/>
</dbReference>
<dbReference type="CDD" id="cd06223">
    <property type="entry name" value="PRTases_typeI"/>
    <property type="match status" value="1"/>
</dbReference>
<gene>
    <name evidence="3" type="ORF">FGF68_01235</name>
</gene>
<comment type="caution">
    <text evidence="3">The sequence shown here is derived from an EMBL/GenBank/DDBJ whole genome shotgun (WGS) entry which is preliminary data.</text>
</comment>
<dbReference type="PANTHER" id="PTHR47505:SF1">
    <property type="entry name" value="DNA UTILIZATION PROTEIN YHGH"/>
    <property type="match status" value="1"/>
</dbReference>
<dbReference type="AlphaFoldDB" id="A0A5C4S2W7"/>
<dbReference type="InterPro" id="IPR000836">
    <property type="entry name" value="PRTase_dom"/>
</dbReference>
<dbReference type="PANTHER" id="PTHR47505">
    <property type="entry name" value="DNA UTILIZATION PROTEIN YHGH"/>
    <property type="match status" value="1"/>
</dbReference>
<accession>A0A5C4S2W7</accession>
<dbReference type="Gene3D" id="3.40.50.2020">
    <property type="match status" value="1"/>
</dbReference>
<evidence type="ECO:0000256" key="1">
    <source>
        <dbReference type="ARBA" id="ARBA00008007"/>
    </source>
</evidence>
<dbReference type="Pfam" id="PF00156">
    <property type="entry name" value="Pribosyltran"/>
    <property type="match status" value="1"/>
</dbReference>
<keyword evidence="4" id="KW-1185">Reference proteome</keyword>
<dbReference type="InterPro" id="IPR029057">
    <property type="entry name" value="PRTase-like"/>
</dbReference>
<feature type="domain" description="Phosphoribosyltransferase" evidence="2">
    <location>
        <begin position="116"/>
        <end position="202"/>
    </location>
</feature>
<sequence>MLLPDEEVLCTGCLGEIERFPSLSASTLAFTELLESHYPAMELPLHAASFCHYTKDGPAGHVVHAMKYRGVYRACDWLGDRVADLFREAGETWGVDAVVPVPLHPSRKAERTFNQSELLAAAIARRLDLPLRTDLLKRSLATRSQAGLSARARRDNMEGAFRPGRNVLPGSRLMLVDDVITTGATVHAAMHSLLGTGVSEVFPVTVALAATS</sequence>
<dbReference type="Proteomes" id="UP000309544">
    <property type="component" value="Unassembled WGS sequence"/>
</dbReference>
<dbReference type="RefSeq" id="WP_139626065.1">
    <property type="nucleotide sequence ID" value="NZ_VDCI01000001.1"/>
</dbReference>
<evidence type="ECO:0000259" key="2">
    <source>
        <dbReference type="Pfam" id="PF00156"/>
    </source>
</evidence>
<comment type="similarity">
    <text evidence="1">Belongs to the ComF/GntX family.</text>
</comment>